<dbReference type="PANTHER" id="PTHR33332">
    <property type="entry name" value="REVERSE TRANSCRIPTASE DOMAIN-CONTAINING PROTEIN"/>
    <property type="match status" value="1"/>
</dbReference>
<gene>
    <name evidence="1" type="ORF">Zmor_005372</name>
</gene>
<organism evidence="1 2">
    <name type="scientific">Zophobas morio</name>
    <dbReference type="NCBI Taxonomy" id="2755281"/>
    <lineage>
        <taxon>Eukaryota</taxon>
        <taxon>Metazoa</taxon>
        <taxon>Ecdysozoa</taxon>
        <taxon>Arthropoda</taxon>
        <taxon>Hexapoda</taxon>
        <taxon>Insecta</taxon>
        <taxon>Pterygota</taxon>
        <taxon>Neoptera</taxon>
        <taxon>Endopterygota</taxon>
        <taxon>Coleoptera</taxon>
        <taxon>Polyphaga</taxon>
        <taxon>Cucujiformia</taxon>
        <taxon>Tenebrionidae</taxon>
        <taxon>Zophobas</taxon>
    </lineage>
</organism>
<sequence>MVQLASTWFSEPLTHIINLGFEQGRVPKLWNFSLVKPIPKKKTSVSLDENILPSEQSGFRENFSTLVISLVDDIFSGFSNSKITALTLLDMSKAFDSLNISLLVTKLKYYGVYGATLDWFQSYLFNSRL</sequence>
<comment type="caution">
    <text evidence="1">The sequence shown here is derived from an EMBL/GenBank/DDBJ whole genome shotgun (WGS) entry which is preliminary data.</text>
</comment>
<name>A0AA38ISS9_9CUCU</name>
<keyword evidence="2" id="KW-1185">Reference proteome</keyword>
<dbReference type="Proteomes" id="UP001168821">
    <property type="component" value="Unassembled WGS sequence"/>
</dbReference>
<proteinExistence type="predicted"/>
<dbReference type="AlphaFoldDB" id="A0AA38ISS9"/>
<evidence type="ECO:0000313" key="1">
    <source>
        <dbReference type="EMBL" id="KAJ3660946.1"/>
    </source>
</evidence>
<evidence type="ECO:0008006" key="3">
    <source>
        <dbReference type="Google" id="ProtNLM"/>
    </source>
</evidence>
<accession>A0AA38ISS9</accession>
<reference evidence="1" key="1">
    <citation type="journal article" date="2023" name="G3 (Bethesda)">
        <title>Whole genome assemblies of Zophobas morio and Tenebrio molitor.</title>
        <authorList>
            <person name="Kaur S."/>
            <person name="Stinson S.A."/>
            <person name="diCenzo G.C."/>
        </authorList>
    </citation>
    <scope>NUCLEOTIDE SEQUENCE</scope>
    <source>
        <strain evidence="1">QUZm001</strain>
    </source>
</reference>
<evidence type="ECO:0000313" key="2">
    <source>
        <dbReference type="Proteomes" id="UP001168821"/>
    </source>
</evidence>
<protein>
    <recommendedName>
        <fullName evidence="3">Reverse transcriptase domain-containing protein</fullName>
    </recommendedName>
</protein>
<dbReference type="EMBL" id="JALNTZ010000002">
    <property type="protein sequence ID" value="KAJ3660946.1"/>
    <property type="molecule type" value="Genomic_DNA"/>
</dbReference>